<dbReference type="AlphaFoldDB" id="A0AAX4J3H5"/>
<protein>
    <submittedName>
        <fullName evidence="2">Uncharacterized protein</fullName>
    </submittedName>
</protein>
<dbReference type="RefSeq" id="XP_062787277.1">
    <property type="nucleotide sequence ID" value="XM_062931226.1"/>
</dbReference>
<evidence type="ECO:0000256" key="1">
    <source>
        <dbReference type="SAM" id="MobiDB-lite"/>
    </source>
</evidence>
<feature type="region of interest" description="Disordered" evidence="1">
    <location>
        <begin position="1"/>
        <end position="71"/>
    </location>
</feature>
<accession>A0AAX4J3H5</accession>
<dbReference type="GeneID" id="87951570"/>
<evidence type="ECO:0000313" key="3">
    <source>
        <dbReference type="Proteomes" id="UP001322277"/>
    </source>
</evidence>
<dbReference type="EMBL" id="CP137314">
    <property type="protein sequence ID" value="WQF90056.1"/>
    <property type="molecule type" value="Genomic_DNA"/>
</dbReference>
<gene>
    <name evidence="2" type="ORF">CDEST_15070</name>
</gene>
<evidence type="ECO:0000313" key="2">
    <source>
        <dbReference type="EMBL" id="WQF90056.1"/>
    </source>
</evidence>
<reference evidence="3" key="1">
    <citation type="journal article" date="2023" name="bioRxiv">
        <title>Complete genome of the Medicago anthracnose fungus, Colletotrichum destructivum, reveals a mini-chromosome-like region within a core chromosome.</title>
        <authorList>
            <person name="Lapalu N."/>
            <person name="Simon A."/>
            <person name="Lu A."/>
            <person name="Plaumann P.-L."/>
            <person name="Amselem J."/>
            <person name="Pigne S."/>
            <person name="Auger A."/>
            <person name="Koch C."/>
            <person name="Dallery J.-F."/>
            <person name="O'Connell R.J."/>
        </authorList>
    </citation>
    <scope>NUCLEOTIDE SEQUENCE [LARGE SCALE GENOMIC DNA]</scope>
    <source>
        <strain evidence="3">CBS 520.97</strain>
    </source>
</reference>
<organism evidence="2 3">
    <name type="scientific">Colletotrichum destructivum</name>
    <dbReference type="NCBI Taxonomy" id="34406"/>
    <lineage>
        <taxon>Eukaryota</taxon>
        <taxon>Fungi</taxon>
        <taxon>Dikarya</taxon>
        <taxon>Ascomycota</taxon>
        <taxon>Pezizomycotina</taxon>
        <taxon>Sordariomycetes</taxon>
        <taxon>Hypocreomycetidae</taxon>
        <taxon>Glomerellales</taxon>
        <taxon>Glomerellaceae</taxon>
        <taxon>Colletotrichum</taxon>
        <taxon>Colletotrichum destructivum species complex</taxon>
    </lineage>
</organism>
<sequence length="104" mass="11493">MMTAADSLTPAAGVRPTQSHGSPNRPRKTEASPAHFRRILIYTKSSADRDTSALNNPQVGPRSAMKRQSMPIMPKVEVHDVLEAVPKVETHHVEHDRRRAGHLA</sequence>
<dbReference type="Proteomes" id="UP001322277">
    <property type="component" value="Chromosome 10"/>
</dbReference>
<proteinExistence type="predicted"/>
<dbReference type="KEGG" id="cdet:87951570"/>
<keyword evidence="3" id="KW-1185">Reference proteome</keyword>
<name>A0AAX4J3H5_9PEZI</name>